<accession>A0A5C3FDQ3</accession>
<protein>
    <submittedName>
        <fullName evidence="1">Uncharacterized protein</fullName>
    </submittedName>
</protein>
<evidence type="ECO:0000313" key="2">
    <source>
        <dbReference type="Proteomes" id="UP000323386"/>
    </source>
</evidence>
<dbReference type="PANTHER" id="PTHR34863">
    <property type="entry name" value="EXPRESSED PROTEIN"/>
    <property type="match status" value="1"/>
</dbReference>
<evidence type="ECO:0000313" key="1">
    <source>
        <dbReference type="EMBL" id="SPO41767.1"/>
    </source>
</evidence>
<sequence length="356" mass="39125">MVRLSVRGFALTISPGHLPLVWLFPPPAHLILSRTSSLRFPDIEPYSSWVRIGAVNNADVHIAPEWKQPFFNAITEAPHCVDFDMSPEPAETSSLDIDDVVQILRQIGCTAIRVSTSQAPHGDYLILDDSYHPLRHDNLWTLCAHVTTHGITLLRGEADNGAVRTRPALSELGQGFGSVDISLPTRSDGIFRLCISQSLLDLFERTNLASAGRMDSLGGRERLERVARLANRWAEVVSTRAHCESTETLVEISVRAAELEDAKQKVRASGFLNWLQLLEGGATGHRLEERSINIADYVRNLQDTAAEARRQARAMGDYDQGEAIRMATILDQNMGHIDTHRFSAIVSAGSSGSGSG</sequence>
<gene>
    <name evidence="1" type="ORF">PSFLO_07249</name>
</gene>
<keyword evidence="2" id="KW-1185">Reference proteome</keyword>
<dbReference type="PANTHER" id="PTHR34863:SF1">
    <property type="entry name" value="OTU DOMAIN-CONTAINING PROTEIN"/>
    <property type="match status" value="1"/>
</dbReference>
<reference evidence="1 2" key="1">
    <citation type="submission" date="2018-03" db="EMBL/GenBank/DDBJ databases">
        <authorList>
            <person name="Guldener U."/>
        </authorList>
    </citation>
    <scope>NUCLEOTIDE SEQUENCE [LARGE SCALE GENOMIC DNA]</scope>
    <source>
        <strain evidence="1 2">DAOM196992</strain>
    </source>
</reference>
<organism evidence="1 2">
    <name type="scientific">Pseudozyma flocculosa</name>
    <dbReference type="NCBI Taxonomy" id="84751"/>
    <lineage>
        <taxon>Eukaryota</taxon>
        <taxon>Fungi</taxon>
        <taxon>Dikarya</taxon>
        <taxon>Basidiomycota</taxon>
        <taxon>Ustilaginomycotina</taxon>
        <taxon>Ustilaginomycetes</taxon>
        <taxon>Ustilaginales</taxon>
        <taxon>Ustilaginaceae</taxon>
        <taxon>Pseudozyma</taxon>
    </lineage>
</organism>
<proteinExistence type="predicted"/>
<dbReference type="EMBL" id="OOIP01000031">
    <property type="protein sequence ID" value="SPO41767.1"/>
    <property type="molecule type" value="Genomic_DNA"/>
</dbReference>
<dbReference type="Proteomes" id="UP000323386">
    <property type="component" value="Unassembled WGS sequence"/>
</dbReference>
<name>A0A5C3FDQ3_9BASI</name>
<dbReference type="AlphaFoldDB" id="A0A5C3FDQ3"/>